<dbReference type="GO" id="GO:0005524">
    <property type="term" value="F:ATP binding"/>
    <property type="evidence" value="ECO:0007669"/>
    <property type="project" value="UniProtKB-KW"/>
</dbReference>
<evidence type="ECO:0000256" key="2">
    <source>
        <dbReference type="ARBA" id="ARBA00022840"/>
    </source>
</evidence>
<dbReference type="Proteomes" id="UP001488838">
    <property type="component" value="Unassembled WGS sequence"/>
</dbReference>
<evidence type="ECO:0008006" key="7">
    <source>
        <dbReference type="Google" id="ProtNLM"/>
    </source>
</evidence>
<dbReference type="PANTHER" id="PTHR45690:SF8">
    <property type="entry name" value="NACHT, LRR AND PYD DOMAINS-CONTAINING PROTEIN 8"/>
    <property type="match status" value="1"/>
</dbReference>
<dbReference type="InterPro" id="IPR041075">
    <property type="entry name" value="NOD1/2_WH"/>
</dbReference>
<dbReference type="Gene3D" id="3.40.50.300">
    <property type="entry name" value="P-loop containing nucleotide triphosphate hydrolases"/>
    <property type="match status" value="1"/>
</dbReference>
<reference evidence="5 6" key="1">
    <citation type="journal article" date="2023" name="bioRxiv">
        <title>Conserved and derived expression patterns and positive selection on dental genes reveal complex evolutionary context of ever-growing rodent molars.</title>
        <authorList>
            <person name="Calamari Z.T."/>
            <person name="Song A."/>
            <person name="Cohen E."/>
            <person name="Akter M."/>
            <person name="Roy R.D."/>
            <person name="Hallikas O."/>
            <person name="Christensen M.M."/>
            <person name="Li P."/>
            <person name="Marangoni P."/>
            <person name="Jernvall J."/>
            <person name="Klein O.D."/>
        </authorList>
    </citation>
    <scope>NUCLEOTIDE SEQUENCE [LARGE SCALE GENOMIC DNA]</scope>
    <source>
        <strain evidence="5">V071</strain>
    </source>
</reference>
<evidence type="ECO:0000256" key="1">
    <source>
        <dbReference type="ARBA" id="ARBA00022741"/>
    </source>
</evidence>
<dbReference type="CDD" id="cd08320">
    <property type="entry name" value="Pyrin_NALPs"/>
    <property type="match status" value="1"/>
</dbReference>
<organism evidence="5 6">
    <name type="scientific">Myodes glareolus</name>
    <name type="common">Bank vole</name>
    <name type="synonym">Clethrionomys glareolus</name>
    <dbReference type="NCBI Taxonomy" id="447135"/>
    <lineage>
        <taxon>Eukaryota</taxon>
        <taxon>Metazoa</taxon>
        <taxon>Chordata</taxon>
        <taxon>Craniata</taxon>
        <taxon>Vertebrata</taxon>
        <taxon>Euteleostomi</taxon>
        <taxon>Mammalia</taxon>
        <taxon>Eutheria</taxon>
        <taxon>Euarchontoglires</taxon>
        <taxon>Glires</taxon>
        <taxon>Rodentia</taxon>
        <taxon>Myomorpha</taxon>
        <taxon>Muroidea</taxon>
        <taxon>Cricetidae</taxon>
        <taxon>Arvicolinae</taxon>
        <taxon>Myodes</taxon>
    </lineage>
</organism>
<evidence type="ECO:0000259" key="3">
    <source>
        <dbReference type="PROSITE" id="PS50824"/>
    </source>
</evidence>
<feature type="domain" description="Pyrin" evidence="3">
    <location>
        <begin position="47"/>
        <end position="138"/>
    </location>
</feature>
<name>A0AAW0JWD9_MYOGA</name>
<proteinExistence type="predicted"/>
<dbReference type="Pfam" id="PF02758">
    <property type="entry name" value="PYRIN"/>
    <property type="match status" value="1"/>
</dbReference>
<evidence type="ECO:0000313" key="6">
    <source>
        <dbReference type="Proteomes" id="UP001488838"/>
    </source>
</evidence>
<dbReference type="EMBL" id="JBBHLL010000017">
    <property type="protein sequence ID" value="KAK7830596.1"/>
    <property type="molecule type" value="Genomic_DNA"/>
</dbReference>
<sequence length="715" mass="82118">MYLSLTEKCSPCMRMSEVNHRSRLGLNTPSNSSDLTSTQTWTHTHSLASPCDNGVMVYTSYLSKMKLQIFKKLLMDKKFLLDSLSITWQQLSRANWAEMVHFLVESLPGALAWNVAHEILQKMNQRRICSLLLKELKDILPTLEPKDFHLRKPPLSLAKEECGKIWGVQTAPDGKEPPCVGQHRLAWKHINGRQPKIVVIHGIPGIGKIMLARKMRLMWAHNEFNVHKLKYAFCFHCRELNWVGEYSFSGLIEGQELALVSKILSRPDQLLLLLDGFELTFSLITISADLVEDWNQKLPRSVLLRSLLSKRMLPEATLLIMVRPTSWRGVELLVKRPSHVTLTGFMRTETLDYIRSYFRGKMIRNQVVDFAMKNTILLSMCWVPVVCWIVCHCLRKLMQKMANLTKACSNATSVYTVYTVVSGYTVPNHINNYQKQLEGVCRLAAQGVWDLKSVFDKTDVQHVKVDEVTIDTFLQVNILRKLEDQGDRYVFALFSFQEFFGALFYVLLSPERIVYYHPLSQVNIQDLIAMLRARESCETQMGLFLFGLLNEACAGIVMRSVKCRIALGNKLFPCLTKTVEKSFVCSDQESYQKVSLKLRSLKDLQLSAFCLRCCRGLEKVELTLWRAFHQELSPDSADHFQGTQLRENKIAFSWSRHHPEEAPRLDSAYQQSSKNMNLKTLLLRASSPDIFGVKYLLLIYLRELMLENCNLAEAS</sequence>
<dbReference type="SUPFAM" id="SSF47986">
    <property type="entry name" value="DEATH domain"/>
    <property type="match status" value="1"/>
</dbReference>
<evidence type="ECO:0000313" key="5">
    <source>
        <dbReference type="EMBL" id="KAK7830596.1"/>
    </source>
</evidence>
<dbReference type="InterPro" id="IPR007111">
    <property type="entry name" value="NACHT_NTPase"/>
</dbReference>
<dbReference type="PANTHER" id="PTHR45690">
    <property type="entry name" value="NACHT, LRR AND PYD DOMAINS-CONTAINING PROTEIN 12"/>
    <property type="match status" value="1"/>
</dbReference>
<dbReference type="GO" id="GO:0050727">
    <property type="term" value="P:regulation of inflammatory response"/>
    <property type="evidence" value="ECO:0007669"/>
    <property type="project" value="TreeGrafter"/>
</dbReference>
<dbReference type="SUPFAM" id="SSF52540">
    <property type="entry name" value="P-loop containing nucleoside triphosphate hydrolases"/>
    <property type="match status" value="1"/>
</dbReference>
<dbReference type="InterPro" id="IPR004020">
    <property type="entry name" value="DAPIN"/>
</dbReference>
<dbReference type="GO" id="GO:0005737">
    <property type="term" value="C:cytoplasm"/>
    <property type="evidence" value="ECO:0007669"/>
    <property type="project" value="TreeGrafter"/>
</dbReference>
<dbReference type="Pfam" id="PF17779">
    <property type="entry name" value="WHD_NOD2"/>
    <property type="match status" value="1"/>
</dbReference>
<dbReference type="Gene3D" id="1.10.533.10">
    <property type="entry name" value="Death Domain, Fas"/>
    <property type="match status" value="1"/>
</dbReference>
<dbReference type="InterPro" id="IPR011029">
    <property type="entry name" value="DEATH-like_dom_sf"/>
</dbReference>
<dbReference type="SMART" id="SM01289">
    <property type="entry name" value="PYRIN"/>
    <property type="match status" value="1"/>
</dbReference>
<gene>
    <name evidence="5" type="ORF">U0070_018321</name>
</gene>
<keyword evidence="1" id="KW-0547">Nucleotide-binding</keyword>
<dbReference type="InterPro" id="IPR050637">
    <property type="entry name" value="NLRP_innate_immun_reg"/>
</dbReference>
<keyword evidence="6" id="KW-1185">Reference proteome</keyword>
<comment type="caution">
    <text evidence="5">The sequence shown here is derived from an EMBL/GenBank/DDBJ whole genome shotgun (WGS) entry which is preliminary data.</text>
</comment>
<dbReference type="AlphaFoldDB" id="A0AAW0JWD9"/>
<feature type="domain" description="NACHT" evidence="4">
    <location>
        <begin position="196"/>
        <end position="391"/>
    </location>
</feature>
<accession>A0AAW0JWD9</accession>
<protein>
    <recommendedName>
        <fullName evidence="7">NACHT, LRR and PYD domains-containing protein 8</fullName>
    </recommendedName>
</protein>
<evidence type="ECO:0000259" key="4">
    <source>
        <dbReference type="PROSITE" id="PS50837"/>
    </source>
</evidence>
<keyword evidence="2" id="KW-0067">ATP-binding</keyword>
<dbReference type="PROSITE" id="PS50837">
    <property type="entry name" value="NACHT"/>
    <property type="match status" value="1"/>
</dbReference>
<dbReference type="InterPro" id="IPR027417">
    <property type="entry name" value="P-loop_NTPase"/>
</dbReference>
<dbReference type="Pfam" id="PF05729">
    <property type="entry name" value="NACHT"/>
    <property type="match status" value="1"/>
</dbReference>
<dbReference type="PROSITE" id="PS50824">
    <property type="entry name" value="DAPIN"/>
    <property type="match status" value="1"/>
</dbReference>